<keyword evidence="1" id="KW-0175">Coiled coil</keyword>
<dbReference type="Gramene" id="EES09905">
    <property type="protein sequence ID" value="EES09905"/>
    <property type="gene ID" value="SORBI_3005G117901"/>
</dbReference>
<dbReference type="PRINTS" id="PR00364">
    <property type="entry name" value="DISEASERSIST"/>
</dbReference>
<evidence type="ECO:0000256" key="2">
    <source>
        <dbReference type="SAM" id="MobiDB-lite"/>
    </source>
</evidence>
<feature type="coiled-coil region" evidence="1">
    <location>
        <begin position="136"/>
        <end position="189"/>
    </location>
</feature>
<evidence type="ECO:0000259" key="3">
    <source>
        <dbReference type="Pfam" id="PF00931"/>
    </source>
</evidence>
<dbReference type="Gene3D" id="3.40.50.300">
    <property type="entry name" value="P-loop containing nucleotide triphosphate hydrolases"/>
    <property type="match status" value="1"/>
</dbReference>
<comment type="caution">
    <text evidence="4">The sequence shown here is derived from an EMBL/GenBank/DDBJ whole genome shotgun (WGS) entry which is preliminary data.</text>
</comment>
<protein>
    <recommendedName>
        <fullName evidence="3">NB-ARC domain-containing protein</fullName>
    </recommendedName>
</protein>
<dbReference type="GO" id="GO:0043531">
    <property type="term" value="F:ADP binding"/>
    <property type="evidence" value="ECO:0007669"/>
    <property type="project" value="InterPro"/>
</dbReference>
<reference evidence="4" key="2">
    <citation type="submission" date="2020-10" db="EMBL/GenBank/DDBJ databases">
        <authorList>
            <person name="Cooper E.A."/>
            <person name="Brenton Z.W."/>
            <person name="Flinn B.S."/>
            <person name="Jenkins J."/>
            <person name="Shu S."/>
            <person name="Flowers D."/>
            <person name="Luo F."/>
            <person name="Wang Y."/>
            <person name="Xia P."/>
            <person name="Barry K."/>
            <person name="Daum C."/>
            <person name="Lipzen A."/>
            <person name="Yoshinaga Y."/>
            <person name="Schmutz J."/>
            <person name="Saski C."/>
            <person name="Vermerris W."/>
            <person name="Kresovich S."/>
        </authorList>
    </citation>
    <scope>NUCLEOTIDE SEQUENCE</scope>
</reference>
<dbReference type="SUPFAM" id="SSF52540">
    <property type="entry name" value="P-loop containing nucleoside triphosphate hydrolases"/>
    <property type="match status" value="1"/>
</dbReference>
<dbReference type="Pfam" id="PF00931">
    <property type="entry name" value="NB-ARC"/>
    <property type="match status" value="1"/>
</dbReference>
<evidence type="ECO:0000313" key="4">
    <source>
        <dbReference type="EMBL" id="KAG0529827.1"/>
    </source>
</evidence>
<evidence type="ECO:0000256" key="1">
    <source>
        <dbReference type="SAM" id="Coils"/>
    </source>
</evidence>
<reference evidence="4" key="1">
    <citation type="journal article" date="2019" name="BMC Genomics">
        <title>A new reference genome for Sorghum bicolor reveals high levels of sequence similarity between sweet and grain genotypes: implications for the genetics of sugar metabolism.</title>
        <authorList>
            <person name="Cooper E.A."/>
            <person name="Brenton Z.W."/>
            <person name="Flinn B.S."/>
            <person name="Jenkins J."/>
            <person name="Shu S."/>
            <person name="Flowers D."/>
            <person name="Luo F."/>
            <person name="Wang Y."/>
            <person name="Xia P."/>
            <person name="Barry K."/>
            <person name="Daum C."/>
            <person name="Lipzen A."/>
            <person name="Yoshinaga Y."/>
            <person name="Schmutz J."/>
            <person name="Saski C."/>
            <person name="Vermerris W."/>
            <person name="Kresovich S."/>
        </authorList>
    </citation>
    <scope>NUCLEOTIDE SEQUENCE</scope>
</reference>
<dbReference type="PANTHER" id="PTHR36766">
    <property type="entry name" value="PLANT BROAD-SPECTRUM MILDEW RESISTANCE PROTEIN RPW8"/>
    <property type="match status" value="1"/>
</dbReference>
<dbReference type="InterPro" id="IPR027417">
    <property type="entry name" value="P-loop_NTPase"/>
</dbReference>
<feature type="domain" description="NB-ARC" evidence="3">
    <location>
        <begin position="70"/>
        <end position="258"/>
    </location>
</feature>
<dbReference type="Proteomes" id="UP000807115">
    <property type="component" value="Chromosome 5"/>
</dbReference>
<name>A0A921UF84_SORBI</name>
<dbReference type="EMBL" id="CM027684">
    <property type="protein sequence ID" value="KAG0529827.1"/>
    <property type="molecule type" value="Genomic_DNA"/>
</dbReference>
<sequence length="265" mass="29695">GSQNGEDLVKPVSILDVATTSTDNQIAPHGEITDDQSMDADEKKVAKKSLSRTRTRVSGLEELQLIGRNREISKIIDLVSNSDNIQQFQVIFVWGMGGLGKTTLVGGVYQSPKLSDIFEKYVFITIMRPFNLEEFLRSLARQLHEGSSKNQELLENGNNNKKSLALMDVDNLTKELKRLLEKKSSLIVLDDFFETSEWDLIKPKLLPLLENTSRIIITTREENIAYHCSGKHGVVCNLQVLQPDDALCLLSEKVTKMSSSFLGLK</sequence>
<proteinExistence type="predicted"/>
<dbReference type="OMA" id="CIHELNI"/>
<organism evidence="4 5">
    <name type="scientific">Sorghum bicolor</name>
    <name type="common">Sorghum</name>
    <name type="synonym">Sorghum vulgare</name>
    <dbReference type="NCBI Taxonomy" id="4558"/>
    <lineage>
        <taxon>Eukaryota</taxon>
        <taxon>Viridiplantae</taxon>
        <taxon>Streptophyta</taxon>
        <taxon>Embryophyta</taxon>
        <taxon>Tracheophyta</taxon>
        <taxon>Spermatophyta</taxon>
        <taxon>Magnoliopsida</taxon>
        <taxon>Liliopsida</taxon>
        <taxon>Poales</taxon>
        <taxon>Poaceae</taxon>
        <taxon>PACMAD clade</taxon>
        <taxon>Panicoideae</taxon>
        <taxon>Andropogonodae</taxon>
        <taxon>Andropogoneae</taxon>
        <taxon>Sorghinae</taxon>
        <taxon>Sorghum</taxon>
    </lineage>
</organism>
<gene>
    <name evidence="4" type="ORF">BDA96_05G130900</name>
</gene>
<evidence type="ECO:0000313" key="5">
    <source>
        <dbReference type="Proteomes" id="UP000807115"/>
    </source>
</evidence>
<dbReference type="AlphaFoldDB" id="A0A921UF84"/>
<accession>A0A921UF84</accession>
<feature type="non-terminal residue" evidence="4">
    <location>
        <position position="1"/>
    </location>
</feature>
<feature type="region of interest" description="Disordered" evidence="2">
    <location>
        <begin position="20"/>
        <end position="39"/>
    </location>
</feature>
<dbReference type="InterPro" id="IPR002182">
    <property type="entry name" value="NB-ARC"/>
</dbReference>
<dbReference type="PANTHER" id="PTHR36766:SF64">
    <property type="entry name" value="OS12G0206100 PROTEIN"/>
    <property type="match status" value="1"/>
</dbReference>